<gene>
    <name evidence="1" type="ORF">DF200_02505</name>
</gene>
<proteinExistence type="predicted"/>
<dbReference type="AlphaFoldDB" id="A0A2U2MUF4"/>
<dbReference type="EMBL" id="QFFN01000003">
    <property type="protein sequence ID" value="PWG60487.1"/>
    <property type="molecule type" value="Genomic_DNA"/>
</dbReference>
<reference evidence="1 2" key="1">
    <citation type="journal article" date="2018" name="Int. J. Syst. Evol. Microbiol.">
        <title>Bifidobacterium catulorum sp. nov., a novel taxon from the faeces of the baby common marmoset (Callithrix jacchus).</title>
        <authorList>
            <person name="Modesto M."/>
            <person name="Michelini S."/>
            <person name="Oki K."/>
            <person name="Biavati B."/>
            <person name="Watanabe K."/>
            <person name="Mattarelli P."/>
        </authorList>
    </citation>
    <scope>NUCLEOTIDE SEQUENCE [LARGE SCALE GENOMIC DNA]</scope>
    <source>
        <strain evidence="1 2">MRM 8.19</strain>
    </source>
</reference>
<sequence length="86" mass="9635">MQDTTIDEARRRLEDAGWHRVQVEYLAASHPDRDRKRLVDNLANDLAVALDALGLTLAPSVNDADEPDMEDLLAIADRLTGHREES</sequence>
<evidence type="ECO:0000313" key="1">
    <source>
        <dbReference type="EMBL" id="PWG60487.1"/>
    </source>
</evidence>
<evidence type="ECO:0000313" key="2">
    <source>
        <dbReference type="Proteomes" id="UP000245753"/>
    </source>
</evidence>
<name>A0A2U2MUF4_9BIFI</name>
<comment type="caution">
    <text evidence="1">The sequence shown here is derived from an EMBL/GenBank/DDBJ whole genome shotgun (WGS) entry which is preliminary data.</text>
</comment>
<accession>A0A2U2MUF4</accession>
<keyword evidence="2" id="KW-1185">Reference proteome</keyword>
<protein>
    <submittedName>
        <fullName evidence="1">Uncharacterized protein</fullName>
    </submittedName>
</protein>
<dbReference type="Proteomes" id="UP000245753">
    <property type="component" value="Unassembled WGS sequence"/>
</dbReference>
<organism evidence="1 2">
    <name type="scientific">Bifidobacterium catulorum</name>
    <dbReference type="NCBI Taxonomy" id="1630173"/>
    <lineage>
        <taxon>Bacteria</taxon>
        <taxon>Bacillati</taxon>
        <taxon>Actinomycetota</taxon>
        <taxon>Actinomycetes</taxon>
        <taxon>Bifidobacteriales</taxon>
        <taxon>Bifidobacteriaceae</taxon>
        <taxon>Bifidobacterium</taxon>
    </lineage>
</organism>